<dbReference type="AlphaFoldDB" id="A0AAV8X677"/>
<keyword evidence="3" id="KW-1185">Reference proteome</keyword>
<evidence type="ECO:0000313" key="2">
    <source>
        <dbReference type="EMBL" id="KAJ8934245.1"/>
    </source>
</evidence>
<gene>
    <name evidence="2" type="ORF">NQ314_013491</name>
</gene>
<proteinExistence type="predicted"/>
<evidence type="ECO:0000256" key="1">
    <source>
        <dbReference type="SAM" id="MobiDB-lite"/>
    </source>
</evidence>
<organism evidence="2 3">
    <name type="scientific">Rhamnusium bicolor</name>
    <dbReference type="NCBI Taxonomy" id="1586634"/>
    <lineage>
        <taxon>Eukaryota</taxon>
        <taxon>Metazoa</taxon>
        <taxon>Ecdysozoa</taxon>
        <taxon>Arthropoda</taxon>
        <taxon>Hexapoda</taxon>
        <taxon>Insecta</taxon>
        <taxon>Pterygota</taxon>
        <taxon>Neoptera</taxon>
        <taxon>Endopterygota</taxon>
        <taxon>Coleoptera</taxon>
        <taxon>Polyphaga</taxon>
        <taxon>Cucujiformia</taxon>
        <taxon>Chrysomeloidea</taxon>
        <taxon>Cerambycidae</taxon>
        <taxon>Lepturinae</taxon>
        <taxon>Rhagiini</taxon>
        <taxon>Rhamnusium</taxon>
    </lineage>
</organism>
<sequence>MAPGCQKRITHGNPQEPKGSKLGKVWDNLWSSLSANDRMTWH</sequence>
<dbReference type="Proteomes" id="UP001162156">
    <property type="component" value="Unassembled WGS sequence"/>
</dbReference>
<evidence type="ECO:0000313" key="3">
    <source>
        <dbReference type="Proteomes" id="UP001162156"/>
    </source>
</evidence>
<reference evidence="2" key="1">
    <citation type="journal article" date="2023" name="Insect Mol. Biol.">
        <title>Genome sequencing provides insights into the evolution of gene families encoding plant cell wall-degrading enzymes in longhorned beetles.</title>
        <authorList>
            <person name="Shin N.R."/>
            <person name="Okamura Y."/>
            <person name="Kirsch R."/>
            <person name="Pauchet Y."/>
        </authorList>
    </citation>
    <scope>NUCLEOTIDE SEQUENCE</scope>
    <source>
        <strain evidence="2">RBIC_L_NR</strain>
    </source>
</reference>
<protein>
    <submittedName>
        <fullName evidence="2">Uncharacterized protein</fullName>
    </submittedName>
</protein>
<feature type="region of interest" description="Disordered" evidence="1">
    <location>
        <begin position="1"/>
        <end position="23"/>
    </location>
</feature>
<accession>A0AAV8X677</accession>
<comment type="caution">
    <text evidence="2">The sequence shown here is derived from an EMBL/GenBank/DDBJ whole genome shotgun (WGS) entry which is preliminary data.</text>
</comment>
<dbReference type="EMBL" id="JANEYF010003751">
    <property type="protein sequence ID" value="KAJ8934245.1"/>
    <property type="molecule type" value="Genomic_DNA"/>
</dbReference>
<name>A0AAV8X677_9CUCU</name>